<dbReference type="AlphaFoldDB" id="A0A4Z2FI31"/>
<protein>
    <submittedName>
        <fullName evidence="2">Uncharacterized protein</fullName>
    </submittedName>
</protein>
<feature type="region of interest" description="Disordered" evidence="1">
    <location>
        <begin position="1"/>
        <end position="23"/>
    </location>
</feature>
<evidence type="ECO:0000313" key="3">
    <source>
        <dbReference type="Proteomes" id="UP000314294"/>
    </source>
</evidence>
<proteinExistence type="predicted"/>
<comment type="caution">
    <text evidence="2">The sequence shown here is derived from an EMBL/GenBank/DDBJ whole genome shotgun (WGS) entry which is preliminary data.</text>
</comment>
<dbReference type="Proteomes" id="UP000314294">
    <property type="component" value="Unassembled WGS sequence"/>
</dbReference>
<evidence type="ECO:0000256" key="1">
    <source>
        <dbReference type="SAM" id="MobiDB-lite"/>
    </source>
</evidence>
<accession>A0A4Z2FI31</accession>
<gene>
    <name evidence="2" type="ORF">EYF80_049231</name>
</gene>
<keyword evidence="3" id="KW-1185">Reference proteome</keyword>
<evidence type="ECO:0000313" key="2">
    <source>
        <dbReference type="EMBL" id="TNN40595.1"/>
    </source>
</evidence>
<feature type="compositionally biased region" description="Basic and acidic residues" evidence="1">
    <location>
        <begin position="1"/>
        <end position="11"/>
    </location>
</feature>
<reference evidence="2 3" key="1">
    <citation type="submission" date="2019-03" db="EMBL/GenBank/DDBJ databases">
        <title>First draft genome of Liparis tanakae, snailfish: a comprehensive survey of snailfish specific genes.</title>
        <authorList>
            <person name="Kim W."/>
            <person name="Song I."/>
            <person name="Jeong J.-H."/>
            <person name="Kim D."/>
            <person name="Kim S."/>
            <person name="Ryu S."/>
            <person name="Song J.Y."/>
            <person name="Lee S.K."/>
        </authorList>
    </citation>
    <scope>NUCLEOTIDE SEQUENCE [LARGE SCALE GENOMIC DNA]</scope>
    <source>
        <tissue evidence="2">Muscle</tissue>
    </source>
</reference>
<organism evidence="2 3">
    <name type="scientific">Liparis tanakae</name>
    <name type="common">Tanaka's snailfish</name>
    <dbReference type="NCBI Taxonomy" id="230148"/>
    <lineage>
        <taxon>Eukaryota</taxon>
        <taxon>Metazoa</taxon>
        <taxon>Chordata</taxon>
        <taxon>Craniata</taxon>
        <taxon>Vertebrata</taxon>
        <taxon>Euteleostomi</taxon>
        <taxon>Actinopterygii</taxon>
        <taxon>Neopterygii</taxon>
        <taxon>Teleostei</taxon>
        <taxon>Neoteleostei</taxon>
        <taxon>Acanthomorphata</taxon>
        <taxon>Eupercaria</taxon>
        <taxon>Perciformes</taxon>
        <taxon>Cottioidei</taxon>
        <taxon>Cottales</taxon>
        <taxon>Liparidae</taxon>
        <taxon>Liparis</taxon>
    </lineage>
</organism>
<dbReference type="EMBL" id="SRLO01001175">
    <property type="protein sequence ID" value="TNN40595.1"/>
    <property type="molecule type" value="Genomic_DNA"/>
</dbReference>
<sequence length="72" mass="8151">MEGLETSRVEEWAESQQGSGTADRFPVQWDLSLQEADAGGLIVWISMTTDCREIPANELLDENNNIKQLLHY</sequence>
<name>A0A4Z2FI31_9TELE</name>